<organism evidence="1 2">
    <name type="scientific">Gigaspora margarita</name>
    <dbReference type="NCBI Taxonomy" id="4874"/>
    <lineage>
        <taxon>Eukaryota</taxon>
        <taxon>Fungi</taxon>
        <taxon>Fungi incertae sedis</taxon>
        <taxon>Mucoromycota</taxon>
        <taxon>Glomeromycotina</taxon>
        <taxon>Glomeromycetes</taxon>
        <taxon>Diversisporales</taxon>
        <taxon>Gigasporaceae</taxon>
        <taxon>Gigaspora</taxon>
    </lineage>
</organism>
<comment type="caution">
    <text evidence="1">The sequence shown here is derived from an EMBL/GenBank/DDBJ whole genome shotgun (WGS) entry which is preliminary data.</text>
</comment>
<reference evidence="1 2" key="1">
    <citation type="submission" date="2021-06" db="EMBL/GenBank/DDBJ databases">
        <authorList>
            <person name="Kallberg Y."/>
            <person name="Tangrot J."/>
            <person name="Rosling A."/>
        </authorList>
    </citation>
    <scope>NUCLEOTIDE SEQUENCE [LARGE SCALE GENOMIC DNA]</scope>
    <source>
        <strain evidence="1 2">120-4 pot B 10/14</strain>
    </source>
</reference>
<evidence type="ECO:0000313" key="1">
    <source>
        <dbReference type="EMBL" id="CAG8484558.1"/>
    </source>
</evidence>
<name>A0ABM8VZ98_GIGMA</name>
<gene>
    <name evidence="1" type="ORF">GMARGA_LOCUS1413</name>
</gene>
<evidence type="ECO:0000313" key="2">
    <source>
        <dbReference type="Proteomes" id="UP000789901"/>
    </source>
</evidence>
<keyword evidence="2" id="KW-1185">Reference proteome</keyword>
<sequence length="298" mass="34481">MFKFNPIKHKIFNHHDKFNDLSKDTNESSNLSTYEQNIHFPIPIIDNAALKKHSFCSDYKIRTINNLFSINFEVIKIIESSLSIRYNQFYKVPSPENLIIGLHYRGYSASDIEIKYSNYLYSIRTTTNAQSVSNTKNFDNLETTTNDQDVSKTKNDNSSNIECTHAEVISLHYLSIQVVNIPVNDHETIHENVANFEKVDKLNNSKNDLKSSAIIEASNSNEDDQKTFEIKENYKEFEILYLNTDRKLLAELWEGITNLNNKLHNCGDFDFGVKEVPYSRQDKIKIPGRLPNLNTNLK</sequence>
<dbReference type="EMBL" id="CAJVQB010000364">
    <property type="protein sequence ID" value="CAG8484558.1"/>
    <property type="molecule type" value="Genomic_DNA"/>
</dbReference>
<dbReference type="Proteomes" id="UP000789901">
    <property type="component" value="Unassembled WGS sequence"/>
</dbReference>
<accession>A0ABM8VZ98</accession>
<proteinExistence type="predicted"/>
<protein>
    <submittedName>
        <fullName evidence="1">17763_t:CDS:1</fullName>
    </submittedName>
</protein>